<proteinExistence type="predicted"/>
<dbReference type="Proteomes" id="UP000237271">
    <property type="component" value="Unassembled WGS sequence"/>
</dbReference>
<name>A0A2P4WZ80_9STRA</name>
<evidence type="ECO:0000256" key="1">
    <source>
        <dbReference type="SAM" id="Coils"/>
    </source>
</evidence>
<organism evidence="3 4">
    <name type="scientific">Phytophthora palmivora</name>
    <dbReference type="NCBI Taxonomy" id="4796"/>
    <lineage>
        <taxon>Eukaryota</taxon>
        <taxon>Sar</taxon>
        <taxon>Stramenopiles</taxon>
        <taxon>Oomycota</taxon>
        <taxon>Peronosporomycetes</taxon>
        <taxon>Peronosporales</taxon>
        <taxon>Peronosporaceae</taxon>
        <taxon>Phytophthora</taxon>
    </lineage>
</organism>
<feature type="coiled-coil region" evidence="1">
    <location>
        <begin position="80"/>
        <end position="107"/>
    </location>
</feature>
<feature type="region of interest" description="Disordered" evidence="2">
    <location>
        <begin position="28"/>
        <end position="78"/>
    </location>
</feature>
<sequence>MSTNFFETDDMATVAEALAFIDACEGSTSPSINGNTSGSDSGDSPVPDKQLSDVSIDSKALKPKRKRRSKNPAGYSTRLLHRKKAEMQQLREEALQLEAKVENLRRTREVGVGALAAHATHLKSKAEFKWMEMAMIEFQRRQQSEDTNRKLRALVANQAKVDEALRGVVMKKSVLEVVDKQLGHTVEIVSSAPLSCSMEAASSSLWKELSTIRTYPDNTPNVMEKNFDQILRGHAGATPINGLQFMRKFDEADRVVLTRAYRMLLPTDGLQLRGNAWTIFSRSKTNPSEASDIHAFVQLYMEVQPGFSARPEDVEYVKDVAFETWTTKMRGHAQYLQEMLIEAALGAPEGASQLLLKSAC</sequence>
<reference evidence="3 4" key="1">
    <citation type="journal article" date="2017" name="Genome Biol. Evol.">
        <title>Phytophthora megakarya and P. palmivora, closely related causal agents of cacao black pod rot, underwent increases in genome sizes and gene numbers by different mechanisms.</title>
        <authorList>
            <person name="Ali S.S."/>
            <person name="Shao J."/>
            <person name="Lary D.J."/>
            <person name="Kronmiller B."/>
            <person name="Shen D."/>
            <person name="Strem M.D."/>
            <person name="Amoako-Attah I."/>
            <person name="Akrofi A.Y."/>
            <person name="Begoude B.A."/>
            <person name="Ten Hoopen G.M."/>
            <person name="Coulibaly K."/>
            <person name="Kebe B.I."/>
            <person name="Melnick R.L."/>
            <person name="Guiltinan M.J."/>
            <person name="Tyler B.M."/>
            <person name="Meinhardt L.W."/>
            <person name="Bailey B.A."/>
        </authorList>
    </citation>
    <scope>NUCLEOTIDE SEQUENCE [LARGE SCALE GENOMIC DNA]</scope>
    <source>
        <strain evidence="4">sbr112.9</strain>
    </source>
</reference>
<keyword evidence="1" id="KW-0175">Coiled coil</keyword>
<evidence type="ECO:0008006" key="5">
    <source>
        <dbReference type="Google" id="ProtNLM"/>
    </source>
</evidence>
<dbReference type="EMBL" id="NCKW01020194">
    <property type="protein sequence ID" value="POM58609.1"/>
    <property type="molecule type" value="Genomic_DNA"/>
</dbReference>
<dbReference type="AlphaFoldDB" id="A0A2P4WZ80"/>
<gene>
    <name evidence="3" type="ORF">PHPALM_36723</name>
</gene>
<feature type="compositionally biased region" description="Basic residues" evidence="2">
    <location>
        <begin position="61"/>
        <end position="70"/>
    </location>
</feature>
<evidence type="ECO:0000313" key="4">
    <source>
        <dbReference type="Proteomes" id="UP000237271"/>
    </source>
</evidence>
<accession>A0A2P4WZ80</accession>
<evidence type="ECO:0000313" key="3">
    <source>
        <dbReference type="EMBL" id="POM58609.1"/>
    </source>
</evidence>
<evidence type="ECO:0000256" key="2">
    <source>
        <dbReference type="SAM" id="MobiDB-lite"/>
    </source>
</evidence>
<protein>
    <recommendedName>
        <fullName evidence="5">M96 mating-specific protein family</fullName>
    </recommendedName>
</protein>
<comment type="caution">
    <text evidence="3">The sequence shown here is derived from an EMBL/GenBank/DDBJ whole genome shotgun (WGS) entry which is preliminary data.</text>
</comment>
<dbReference type="OrthoDB" id="123884at2759"/>
<keyword evidence="4" id="KW-1185">Reference proteome</keyword>